<reference evidence="3" key="1">
    <citation type="submission" date="2023-02" db="EMBL/GenBank/DDBJ databases">
        <title>Genome of toxic invasive species Heracleum sosnowskyi carries increased number of genes despite the absence of recent whole-genome duplications.</title>
        <authorList>
            <person name="Schelkunov M."/>
            <person name="Shtratnikova V."/>
            <person name="Makarenko M."/>
            <person name="Klepikova A."/>
            <person name="Omelchenko D."/>
            <person name="Novikova G."/>
            <person name="Obukhova E."/>
            <person name="Bogdanov V."/>
            <person name="Penin A."/>
            <person name="Logacheva M."/>
        </authorList>
    </citation>
    <scope>NUCLEOTIDE SEQUENCE</scope>
    <source>
        <strain evidence="3">Hsosn_3</strain>
        <tissue evidence="3">Leaf</tissue>
    </source>
</reference>
<dbReference type="AlphaFoldDB" id="A0AAD8JJI3"/>
<accession>A0AAD8JJI3</accession>
<dbReference type="EMBL" id="JAUIZM010000001">
    <property type="protein sequence ID" value="KAK1404323.1"/>
    <property type="molecule type" value="Genomic_DNA"/>
</dbReference>
<dbReference type="InterPro" id="IPR050466">
    <property type="entry name" value="Carboxylest/Gibb_receptor"/>
</dbReference>
<dbReference type="InterPro" id="IPR013094">
    <property type="entry name" value="AB_hydrolase_3"/>
</dbReference>
<evidence type="ECO:0000313" key="4">
    <source>
        <dbReference type="Proteomes" id="UP001237642"/>
    </source>
</evidence>
<evidence type="ECO:0000256" key="1">
    <source>
        <dbReference type="ARBA" id="ARBA00010515"/>
    </source>
</evidence>
<proteinExistence type="inferred from homology"/>
<keyword evidence="4" id="KW-1185">Reference proteome</keyword>
<feature type="domain" description="Alpha/beta hydrolase fold-3" evidence="2">
    <location>
        <begin position="85"/>
        <end position="300"/>
    </location>
</feature>
<dbReference type="Proteomes" id="UP001237642">
    <property type="component" value="Unassembled WGS sequence"/>
</dbReference>
<dbReference type="Pfam" id="PF07859">
    <property type="entry name" value="Abhydrolase_3"/>
    <property type="match status" value="1"/>
</dbReference>
<comment type="caution">
    <text evidence="3">The sequence shown here is derived from an EMBL/GenBank/DDBJ whole genome shotgun (WGS) entry which is preliminary data.</text>
</comment>
<dbReference type="PANTHER" id="PTHR23024:SF24">
    <property type="entry name" value="ALPHA_BETA HYDROLASE FOLD-3 DOMAIN-CONTAINING PROTEIN"/>
    <property type="match status" value="1"/>
</dbReference>
<dbReference type="GO" id="GO:0016787">
    <property type="term" value="F:hydrolase activity"/>
    <property type="evidence" value="ECO:0007669"/>
    <property type="project" value="InterPro"/>
</dbReference>
<dbReference type="SUPFAM" id="SSF53474">
    <property type="entry name" value="alpha/beta-Hydrolases"/>
    <property type="match status" value="1"/>
</dbReference>
<protein>
    <submittedName>
        <fullName evidence="3">Carboxyesterase 18</fullName>
    </submittedName>
</protein>
<evidence type="ECO:0000259" key="2">
    <source>
        <dbReference type="Pfam" id="PF07859"/>
    </source>
</evidence>
<comment type="similarity">
    <text evidence="1">Belongs to the 'GDXG' lipolytic enzyme family.</text>
</comment>
<dbReference type="InterPro" id="IPR029058">
    <property type="entry name" value="AB_hydrolase_fold"/>
</dbReference>
<dbReference type="Gene3D" id="3.40.50.1820">
    <property type="entry name" value="alpha/beta hydrolase"/>
    <property type="match status" value="1"/>
</dbReference>
<dbReference type="PANTHER" id="PTHR23024">
    <property type="entry name" value="ARYLACETAMIDE DEACETYLASE"/>
    <property type="match status" value="1"/>
</dbReference>
<name>A0AAD8JJI3_9APIA</name>
<gene>
    <name evidence="3" type="ORF">POM88_003928</name>
</gene>
<organism evidence="3 4">
    <name type="scientific">Heracleum sosnowskyi</name>
    <dbReference type="NCBI Taxonomy" id="360622"/>
    <lineage>
        <taxon>Eukaryota</taxon>
        <taxon>Viridiplantae</taxon>
        <taxon>Streptophyta</taxon>
        <taxon>Embryophyta</taxon>
        <taxon>Tracheophyta</taxon>
        <taxon>Spermatophyta</taxon>
        <taxon>Magnoliopsida</taxon>
        <taxon>eudicotyledons</taxon>
        <taxon>Gunneridae</taxon>
        <taxon>Pentapetalae</taxon>
        <taxon>asterids</taxon>
        <taxon>campanulids</taxon>
        <taxon>Apiales</taxon>
        <taxon>Apiaceae</taxon>
        <taxon>Apioideae</taxon>
        <taxon>apioid superclade</taxon>
        <taxon>Tordylieae</taxon>
        <taxon>Tordyliinae</taxon>
        <taxon>Heracleum</taxon>
    </lineage>
</organism>
<evidence type="ECO:0000313" key="3">
    <source>
        <dbReference type="EMBL" id="KAK1404323.1"/>
    </source>
</evidence>
<reference evidence="3" key="2">
    <citation type="submission" date="2023-05" db="EMBL/GenBank/DDBJ databases">
        <authorList>
            <person name="Schelkunov M.I."/>
        </authorList>
    </citation>
    <scope>NUCLEOTIDE SEQUENCE</scope>
    <source>
        <strain evidence="3">Hsosn_3</strain>
        <tissue evidence="3">Leaf</tissue>
    </source>
</reference>
<sequence>MAPKPLPYKTRFTIWMITTLNDAAIRRDGSTNRRFLDFINIKTPANPTPVKNVKTYDINVDPSRNVWFRVFEPVQESKDTQLPVIVFYHGGGFTILSPDSMSYDVVCRKFARKVGAVVVSVNYRLSPEHCYPAQFEDGFDVLKFLDADRKVLPECANLKWCFLAGDSAGGNLAHHVAKKACEANLSQLKVIGVVAIQPFFGGQERTESEKMKNQIFISTKRTDWAWKAFMPNGDRDHEVINVSGPNAADITRIKDFPATLVFVGDLDILQDRQRAYYEWLKKSGKEAYLVEYPNMIHAFYVFPEFPESAMLITQVKDFVQKQIQKH</sequence>